<dbReference type="GO" id="GO:0006298">
    <property type="term" value="P:mismatch repair"/>
    <property type="evidence" value="ECO:0007669"/>
    <property type="project" value="TreeGrafter"/>
</dbReference>
<sequence>MKYLGGKQRIGKHIAAYLEKFIETNGLKGVKYLEPFCGSLGVLKHMTDHDVVANDYHSDLIEMWKTVQKGELVYPESVSEDEYNAAKELKSPSAMKAFIGFGMSFGGRYFGAYAHKYLGNKKEDFCKEMRNSLERIRPKIKNVKFMNKDYRDLQPEGCFIYCDPPYRETKYPIKYRRGIKDYDVFDSEEFWNVIRKWSKKNTVIVSETTAPPDFKEIWTSDQVRSASRSKNTPKTNAVEKLFIIRDT</sequence>
<evidence type="ECO:0000256" key="4">
    <source>
        <dbReference type="ARBA" id="ARBA00022691"/>
    </source>
</evidence>
<dbReference type="Pfam" id="PF02086">
    <property type="entry name" value="MethyltransfD12"/>
    <property type="match status" value="2"/>
</dbReference>
<dbReference type="GO" id="GO:0043565">
    <property type="term" value="F:sequence-specific DNA binding"/>
    <property type="evidence" value="ECO:0007669"/>
    <property type="project" value="TreeGrafter"/>
</dbReference>
<comment type="catalytic activity">
    <reaction evidence="5">
        <text>a 2'-deoxyadenosine in DNA + S-adenosyl-L-methionine = an N(6)-methyl-2'-deoxyadenosine in DNA + S-adenosyl-L-homocysteine + H(+)</text>
        <dbReference type="Rhea" id="RHEA:15197"/>
        <dbReference type="Rhea" id="RHEA-COMP:12418"/>
        <dbReference type="Rhea" id="RHEA-COMP:12419"/>
        <dbReference type="ChEBI" id="CHEBI:15378"/>
        <dbReference type="ChEBI" id="CHEBI:57856"/>
        <dbReference type="ChEBI" id="CHEBI:59789"/>
        <dbReference type="ChEBI" id="CHEBI:90615"/>
        <dbReference type="ChEBI" id="CHEBI:90616"/>
        <dbReference type="EC" id="2.1.1.72"/>
    </reaction>
</comment>
<dbReference type="EMBL" id="MN739521">
    <property type="protein sequence ID" value="QHT10537.1"/>
    <property type="molecule type" value="Genomic_DNA"/>
</dbReference>
<dbReference type="GO" id="GO:0009307">
    <property type="term" value="P:DNA restriction-modification system"/>
    <property type="evidence" value="ECO:0007669"/>
    <property type="project" value="InterPro"/>
</dbReference>
<dbReference type="GO" id="GO:1904047">
    <property type="term" value="F:S-adenosyl-L-methionine binding"/>
    <property type="evidence" value="ECO:0007669"/>
    <property type="project" value="TreeGrafter"/>
</dbReference>
<keyword evidence="3" id="KW-0808">Transferase</keyword>
<dbReference type="InterPro" id="IPR002052">
    <property type="entry name" value="DNA_methylase_N6_adenine_CS"/>
</dbReference>
<accession>A0A6C0D1Y9</accession>
<dbReference type="InterPro" id="IPR012327">
    <property type="entry name" value="MeTrfase_D12"/>
</dbReference>
<keyword evidence="2" id="KW-0489">Methyltransferase</keyword>
<dbReference type="AlphaFoldDB" id="A0A6C0D1Y9"/>
<proteinExistence type="predicted"/>
<keyword evidence="4" id="KW-0949">S-adenosyl-L-methionine</keyword>
<evidence type="ECO:0000256" key="3">
    <source>
        <dbReference type="ARBA" id="ARBA00022679"/>
    </source>
</evidence>
<organism evidence="6">
    <name type="scientific">viral metagenome</name>
    <dbReference type="NCBI Taxonomy" id="1070528"/>
    <lineage>
        <taxon>unclassified sequences</taxon>
        <taxon>metagenomes</taxon>
        <taxon>organismal metagenomes</taxon>
    </lineage>
</organism>
<evidence type="ECO:0000256" key="1">
    <source>
        <dbReference type="ARBA" id="ARBA00011900"/>
    </source>
</evidence>
<dbReference type="PANTHER" id="PTHR30481">
    <property type="entry name" value="DNA ADENINE METHYLASE"/>
    <property type="match status" value="1"/>
</dbReference>
<dbReference type="PROSITE" id="PS00092">
    <property type="entry name" value="N6_MTASE"/>
    <property type="match status" value="1"/>
</dbReference>
<dbReference type="EC" id="2.1.1.72" evidence="1"/>
<evidence type="ECO:0000256" key="5">
    <source>
        <dbReference type="ARBA" id="ARBA00047942"/>
    </source>
</evidence>
<dbReference type="SUPFAM" id="SSF53335">
    <property type="entry name" value="S-adenosyl-L-methionine-dependent methyltransferases"/>
    <property type="match status" value="1"/>
</dbReference>
<protein>
    <recommendedName>
        <fullName evidence="1">site-specific DNA-methyltransferase (adenine-specific)</fullName>
        <ecNumber evidence="1">2.1.1.72</ecNumber>
    </recommendedName>
</protein>
<dbReference type="GO" id="GO:0032259">
    <property type="term" value="P:methylation"/>
    <property type="evidence" value="ECO:0007669"/>
    <property type="project" value="UniProtKB-KW"/>
</dbReference>
<name>A0A6C0D1Y9_9ZZZZ</name>
<dbReference type="InterPro" id="IPR029063">
    <property type="entry name" value="SAM-dependent_MTases_sf"/>
</dbReference>
<dbReference type="GO" id="GO:0009007">
    <property type="term" value="F:site-specific DNA-methyltransferase (adenine-specific) activity"/>
    <property type="evidence" value="ECO:0007669"/>
    <property type="project" value="UniProtKB-EC"/>
</dbReference>
<evidence type="ECO:0000256" key="2">
    <source>
        <dbReference type="ARBA" id="ARBA00022603"/>
    </source>
</evidence>
<evidence type="ECO:0000313" key="6">
    <source>
        <dbReference type="EMBL" id="QHT10537.1"/>
    </source>
</evidence>
<reference evidence="6" key="1">
    <citation type="journal article" date="2020" name="Nature">
        <title>Giant virus diversity and host interactions through global metagenomics.</title>
        <authorList>
            <person name="Schulz F."/>
            <person name="Roux S."/>
            <person name="Paez-Espino D."/>
            <person name="Jungbluth S."/>
            <person name="Walsh D.A."/>
            <person name="Denef V.J."/>
            <person name="McMahon K.D."/>
            <person name="Konstantinidis K.T."/>
            <person name="Eloe-Fadrosh E.A."/>
            <person name="Kyrpides N.C."/>
            <person name="Woyke T."/>
        </authorList>
    </citation>
    <scope>NUCLEOTIDE SEQUENCE</scope>
    <source>
        <strain evidence="6">GVMAG-M-3300023174-107</strain>
    </source>
</reference>
<dbReference type="Gene3D" id="3.40.50.150">
    <property type="entry name" value="Vaccinia Virus protein VP39"/>
    <property type="match status" value="2"/>
</dbReference>